<reference evidence="1 2" key="1">
    <citation type="submission" date="2020-06" db="EMBL/GenBank/DDBJ databases">
        <authorList>
            <person name="Li R."/>
            <person name="Bekaert M."/>
        </authorList>
    </citation>
    <scope>NUCLEOTIDE SEQUENCE [LARGE SCALE GENOMIC DNA]</scope>
    <source>
        <strain evidence="2">wild</strain>
    </source>
</reference>
<name>A0A6J8A5G1_MYTCO</name>
<gene>
    <name evidence="1" type="ORF">MCOR_4046</name>
</gene>
<dbReference type="Proteomes" id="UP000507470">
    <property type="component" value="Unassembled WGS sequence"/>
</dbReference>
<sequence>MYCLSSIYSREAMFPAAKGKATFLSAVNQRKDNVYRRLVNEYKTVEGLPLDRIKYHKSCYQAFTIKQNLTTFSDNNLVRQSTSSCTKIPLCKDDTQSTILARSRVPEIDWMVCIFCRYKAFRQDKKLHKVSSAERIQCIMRTAKNISDSEMIFKITSEIFAENALYHSACTTKYLLRNPVKFEIEEPSKSEHESACAEFVSTIQEDLLVYEKKSYLATVSTPDCDEDLLLYKAAGILRKHIGDVVIQNNAYPSPADTSLIVYHTTNQKNAWNLYVTKMRMKKRTCCDARSAETSDIAWVFLRLLSRQTVEFPIGNPLPIGDKQIIPFWTGYHRKTSVYCRSFSIASFAPIDSKPSDMATVYTTTKRSVDMCMKAGHQYSVQTFDQQ</sequence>
<dbReference type="AlphaFoldDB" id="A0A6J8A5G1"/>
<evidence type="ECO:0000313" key="1">
    <source>
        <dbReference type="EMBL" id="CAC5362215.1"/>
    </source>
</evidence>
<organism evidence="1 2">
    <name type="scientific">Mytilus coruscus</name>
    <name type="common">Sea mussel</name>
    <dbReference type="NCBI Taxonomy" id="42192"/>
    <lineage>
        <taxon>Eukaryota</taxon>
        <taxon>Metazoa</taxon>
        <taxon>Spiralia</taxon>
        <taxon>Lophotrochozoa</taxon>
        <taxon>Mollusca</taxon>
        <taxon>Bivalvia</taxon>
        <taxon>Autobranchia</taxon>
        <taxon>Pteriomorphia</taxon>
        <taxon>Mytilida</taxon>
        <taxon>Mytiloidea</taxon>
        <taxon>Mytilidae</taxon>
        <taxon>Mytilinae</taxon>
        <taxon>Mytilus</taxon>
    </lineage>
</organism>
<evidence type="ECO:0000313" key="2">
    <source>
        <dbReference type="Proteomes" id="UP000507470"/>
    </source>
</evidence>
<dbReference type="OrthoDB" id="10504825at2759"/>
<proteinExistence type="predicted"/>
<protein>
    <submittedName>
        <fullName evidence="1">Uncharacterized protein</fullName>
    </submittedName>
</protein>
<keyword evidence="2" id="KW-1185">Reference proteome</keyword>
<accession>A0A6J8A5G1</accession>
<dbReference type="EMBL" id="CACVKT020000734">
    <property type="protein sequence ID" value="CAC5362215.1"/>
    <property type="molecule type" value="Genomic_DNA"/>
</dbReference>